<keyword evidence="1" id="KW-0472">Membrane</keyword>
<evidence type="ECO:0008006" key="4">
    <source>
        <dbReference type="Google" id="ProtNLM"/>
    </source>
</evidence>
<gene>
    <name evidence="2" type="ORF">PENTCL1PPCAC_19730</name>
</gene>
<sequence>LSLLSLLFSISLSSHVKSPLSGNTHLLNQFQRNRPCPPTCTPDPCPKGWHCVLRPFILILVHRRVMFSTTVILLSLLATTLAIVDPDGPIDPIGPIHPVSITNFQPLPPHPRTCVGFHCPPGFHCVMRQMIFCIDPPCNFPRQPTCVRNPPCPPTCTPDPCPKGWHCELHQYSHIFYSFVFYQIMFYTTYILLALLTFSCSLPIEPIEKHPIDPIPPVRCPPTCTPDPCPKGYHCEL</sequence>
<accession>A0AAV5TSV0</accession>
<dbReference type="EMBL" id="BTSX01000004">
    <property type="protein sequence ID" value="GMS97555.1"/>
    <property type="molecule type" value="Genomic_DNA"/>
</dbReference>
<protein>
    <recommendedName>
        <fullName evidence="4">TIL domain-containing protein</fullName>
    </recommendedName>
</protein>
<comment type="caution">
    <text evidence="2">The sequence shown here is derived from an EMBL/GenBank/DDBJ whole genome shotgun (WGS) entry which is preliminary data.</text>
</comment>
<dbReference type="AlphaFoldDB" id="A0AAV5TSV0"/>
<evidence type="ECO:0000313" key="2">
    <source>
        <dbReference type="EMBL" id="GMS97555.1"/>
    </source>
</evidence>
<proteinExistence type="predicted"/>
<reference evidence="2" key="1">
    <citation type="submission" date="2023-10" db="EMBL/GenBank/DDBJ databases">
        <title>Genome assembly of Pristionchus species.</title>
        <authorList>
            <person name="Yoshida K."/>
            <person name="Sommer R.J."/>
        </authorList>
    </citation>
    <scope>NUCLEOTIDE SEQUENCE</scope>
    <source>
        <strain evidence="2">RS0144</strain>
    </source>
</reference>
<evidence type="ECO:0000256" key="1">
    <source>
        <dbReference type="SAM" id="Phobius"/>
    </source>
</evidence>
<keyword evidence="3" id="KW-1185">Reference proteome</keyword>
<feature type="transmembrane region" description="Helical" evidence="1">
    <location>
        <begin position="175"/>
        <end position="198"/>
    </location>
</feature>
<keyword evidence="1" id="KW-1133">Transmembrane helix</keyword>
<evidence type="ECO:0000313" key="3">
    <source>
        <dbReference type="Proteomes" id="UP001432027"/>
    </source>
</evidence>
<name>A0AAV5TSV0_9BILA</name>
<organism evidence="2 3">
    <name type="scientific">Pristionchus entomophagus</name>
    <dbReference type="NCBI Taxonomy" id="358040"/>
    <lineage>
        <taxon>Eukaryota</taxon>
        <taxon>Metazoa</taxon>
        <taxon>Ecdysozoa</taxon>
        <taxon>Nematoda</taxon>
        <taxon>Chromadorea</taxon>
        <taxon>Rhabditida</taxon>
        <taxon>Rhabditina</taxon>
        <taxon>Diplogasteromorpha</taxon>
        <taxon>Diplogasteroidea</taxon>
        <taxon>Neodiplogasteridae</taxon>
        <taxon>Pristionchus</taxon>
    </lineage>
</organism>
<dbReference type="Proteomes" id="UP001432027">
    <property type="component" value="Unassembled WGS sequence"/>
</dbReference>
<feature type="non-terminal residue" evidence="2">
    <location>
        <position position="237"/>
    </location>
</feature>
<feature type="non-terminal residue" evidence="2">
    <location>
        <position position="1"/>
    </location>
</feature>
<keyword evidence="1" id="KW-0812">Transmembrane</keyword>